<evidence type="ECO:0000313" key="6">
    <source>
        <dbReference type="Proteomes" id="UP000233750"/>
    </source>
</evidence>
<feature type="domain" description="Acyl-CoA dehydrogenase/oxidase N-terminal" evidence="3">
    <location>
        <begin position="58"/>
        <end position="125"/>
    </location>
</feature>
<organism evidence="5 6">
    <name type="scientific">Amycolatopsis echigonensis</name>
    <dbReference type="NCBI Taxonomy" id="2576905"/>
    <lineage>
        <taxon>Bacteria</taxon>
        <taxon>Bacillati</taxon>
        <taxon>Actinomycetota</taxon>
        <taxon>Actinomycetes</taxon>
        <taxon>Pseudonocardiales</taxon>
        <taxon>Pseudonocardiaceae</taxon>
        <taxon>Amycolatopsis</taxon>
    </lineage>
</organism>
<dbReference type="InterPro" id="IPR036250">
    <property type="entry name" value="AcylCo_DH-like_C"/>
</dbReference>
<gene>
    <name evidence="5" type="ORF">ATK30_6702</name>
</gene>
<evidence type="ECO:0000259" key="4">
    <source>
        <dbReference type="Pfam" id="PF08028"/>
    </source>
</evidence>
<dbReference type="PANTHER" id="PTHR43884">
    <property type="entry name" value="ACYL-COA DEHYDROGENASE"/>
    <property type="match status" value="1"/>
</dbReference>
<dbReference type="PIRSF" id="PIRSF016578">
    <property type="entry name" value="HsaA"/>
    <property type="match status" value="1"/>
</dbReference>
<name>A0A2N3WPI6_9PSEU</name>
<dbReference type="GO" id="GO:0003995">
    <property type="term" value="F:acyl-CoA dehydrogenase activity"/>
    <property type="evidence" value="ECO:0007669"/>
    <property type="project" value="TreeGrafter"/>
</dbReference>
<dbReference type="InterPro" id="IPR013107">
    <property type="entry name" value="Acyl-CoA_DH_C"/>
</dbReference>
<dbReference type="Gene3D" id="2.40.110.10">
    <property type="entry name" value="Butyryl-CoA Dehydrogenase, subunit A, domain 2"/>
    <property type="match status" value="1"/>
</dbReference>
<dbReference type="SUPFAM" id="SSF56645">
    <property type="entry name" value="Acyl-CoA dehydrogenase NM domain-like"/>
    <property type="match status" value="1"/>
</dbReference>
<feature type="region of interest" description="Disordered" evidence="2">
    <location>
        <begin position="1"/>
        <end position="40"/>
    </location>
</feature>
<dbReference type="InterPro" id="IPR037069">
    <property type="entry name" value="AcylCoA_DH/ox_N_sf"/>
</dbReference>
<feature type="domain" description="Acyl-CoA dehydrogenase C-terminal" evidence="4">
    <location>
        <begin position="277"/>
        <end position="408"/>
    </location>
</feature>
<dbReference type="InterPro" id="IPR046373">
    <property type="entry name" value="Acyl-CoA_Oxase/DH_mid-dom_sf"/>
</dbReference>
<dbReference type="Gene3D" id="1.10.540.10">
    <property type="entry name" value="Acyl-CoA dehydrogenase/oxidase, N-terminal domain"/>
    <property type="match status" value="1"/>
</dbReference>
<dbReference type="InterPro" id="IPR013786">
    <property type="entry name" value="AcylCoA_DH/ox_N"/>
</dbReference>
<sequence length="427" mass="45762">MAESGWLTTWRPGCDDPVPAGVSKAPNVQSERTKHMTGTLARPATDALSRAKAVAPLIESEADTIERETTITRPVVDALIEARLFWLMVPEEYGGLGLGMVDSLKVIEEISRADGSTGWALMANAFSTGIAVGFFSEEGAREIFDQPNPGITAGMILPTGKAKRVDGGYLVNGRYQFASGSAHASWIGAGFVVHGDDGEPLVSETGDPVCRVAFVPREKVEFLGNWNVMGLVGTGSYDYAVTDVFVPEKHTMDTFSTTPVRPEPLYKLGLLGIGVGGHSGVALGLATRALQEIVTISSGKARPGYDTFVGDSALFRREFAKYEALLQAARAYVYDIHGEAEQTAAAGEEITAEQRARMRQVTTWVQEVASEVVGFAHRWGGSQSIRNPSALGRCTRDAAVATQHLLVDPMTLVEAAQEILPGYLRTA</sequence>
<evidence type="ECO:0000313" key="5">
    <source>
        <dbReference type="EMBL" id="PKV95772.1"/>
    </source>
</evidence>
<dbReference type="AlphaFoldDB" id="A0A2N3WPI6"/>
<keyword evidence="1" id="KW-0560">Oxidoreductase</keyword>
<dbReference type="Proteomes" id="UP000233750">
    <property type="component" value="Unassembled WGS sequence"/>
</dbReference>
<dbReference type="EMBL" id="PJMY01000003">
    <property type="protein sequence ID" value="PKV95772.1"/>
    <property type="molecule type" value="Genomic_DNA"/>
</dbReference>
<evidence type="ECO:0000259" key="3">
    <source>
        <dbReference type="Pfam" id="PF02771"/>
    </source>
</evidence>
<comment type="caution">
    <text evidence="5">The sequence shown here is derived from an EMBL/GenBank/DDBJ whole genome shotgun (WGS) entry which is preliminary data.</text>
</comment>
<dbReference type="InterPro" id="IPR009100">
    <property type="entry name" value="AcylCoA_DH/oxidase_NM_dom_sf"/>
</dbReference>
<dbReference type="PANTHER" id="PTHR43884:SF12">
    <property type="entry name" value="ISOVALERYL-COA DEHYDROGENASE, MITOCHONDRIAL-RELATED"/>
    <property type="match status" value="1"/>
</dbReference>
<dbReference type="Gene3D" id="1.20.140.10">
    <property type="entry name" value="Butyryl-CoA Dehydrogenase, subunit A, domain 3"/>
    <property type="match status" value="1"/>
</dbReference>
<dbReference type="SUPFAM" id="SSF47203">
    <property type="entry name" value="Acyl-CoA dehydrogenase C-terminal domain-like"/>
    <property type="match status" value="1"/>
</dbReference>
<protein>
    <submittedName>
        <fullName evidence="5">Alkylation response protein AidB-like acyl-CoA dehydrogenase</fullName>
    </submittedName>
</protein>
<evidence type="ECO:0000256" key="2">
    <source>
        <dbReference type="SAM" id="MobiDB-lite"/>
    </source>
</evidence>
<keyword evidence="6" id="KW-1185">Reference proteome</keyword>
<dbReference type="GO" id="GO:0050660">
    <property type="term" value="F:flavin adenine dinucleotide binding"/>
    <property type="evidence" value="ECO:0007669"/>
    <property type="project" value="InterPro"/>
</dbReference>
<dbReference type="Pfam" id="PF02771">
    <property type="entry name" value="Acyl-CoA_dh_N"/>
    <property type="match status" value="1"/>
</dbReference>
<evidence type="ECO:0000256" key="1">
    <source>
        <dbReference type="ARBA" id="ARBA00023002"/>
    </source>
</evidence>
<reference evidence="5 6" key="1">
    <citation type="submission" date="2017-12" db="EMBL/GenBank/DDBJ databases">
        <title>Sequencing the genomes of 1000 Actinobacteria strains.</title>
        <authorList>
            <person name="Klenk H.-P."/>
        </authorList>
    </citation>
    <scope>NUCLEOTIDE SEQUENCE [LARGE SCALE GENOMIC DNA]</scope>
    <source>
        <strain evidence="5 6">DSM 45165</strain>
    </source>
</reference>
<accession>A0A2N3WPI6</accession>
<proteinExistence type="predicted"/>
<dbReference type="Pfam" id="PF08028">
    <property type="entry name" value="Acyl-CoA_dh_2"/>
    <property type="match status" value="1"/>
</dbReference>